<dbReference type="STRING" id="1093900.A0A507B4D3"/>
<protein>
    <recommendedName>
        <fullName evidence="3">Zn(2)-C6 fungal-type domain-containing protein</fullName>
    </recommendedName>
</protein>
<dbReference type="PROSITE" id="PS50048">
    <property type="entry name" value="ZN2_CY6_FUNGAL_2"/>
    <property type="match status" value="1"/>
</dbReference>
<dbReference type="RefSeq" id="XP_030995657.1">
    <property type="nucleotide sequence ID" value="XM_031140190.1"/>
</dbReference>
<dbReference type="GO" id="GO:0000981">
    <property type="term" value="F:DNA-binding transcription factor activity, RNA polymerase II-specific"/>
    <property type="evidence" value="ECO:0007669"/>
    <property type="project" value="InterPro"/>
</dbReference>
<dbReference type="PROSITE" id="PS00463">
    <property type="entry name" value="ZN2_CY6_FUNGAL_1"/>
    <property type="match status" value="1"/>
</dbReference>
<dbReference type="PANTHER" id="PTHR47785">
    <property type="entry name" value="ZN(II)2CYS6 TRANSCRIPTION FACTOR (EUROFUNG)-RELATED-RELATED"/>
    <property type="match status" value="1"/>
</dbReference>
<dbReference type="CDD" id="cd00067">
    <property type="entry name" value="GAL4"/>
    <property type="match status" value="1"/>
</dbReference>
<dbReference type="InParanoid" id="A0A507B4D3"/>
<dbReference type="CDD" id="cd12148">
    <property type="entry name" value="fungal_TF_MHR"/>
    <property type="match status" value="1"/>
</dbReference>
<dbReference type="InterPro" id="IPR001138">
    <property type="entry name" value="Zn2Cys6_DnaBD"/>
</dbReference>
<dbReference type="GO" id="GO:0008270">
    <property type="term" value="F:zinc ion binding"/>
    <property type="evidence" value="ECO:0007669"/>
    <property type="project" value="InterPro"/>
</dbReference>
<dbReference type="GeneID" id="41973093"/>
<dbReference type="InterPro" id="IPR036864">
    <property type="entry name" value="Zn2-C6_fun-type_DNA-bd_sf"/>
</dbReference>
<feature type="domain" description="Zn(2)-C6 fungal-type" evidence="3">
    <location>
        <begin position="133"/>
        <end position="160"/>
    </location>
</feature>
<dbReference type="PANTHER" id="PTHR47785:SF4">
    <property type="entry name" value="ZN(II)2CYS6 TRANSCRIPTION FACTOR (EUROFUNG)"/>
    <property type="match status" value="1"/>
</dbReference>
<dbReference type="Pfam" id="PF00172">
    <property type="entry name" value="Zn_clus"/>
    <property type="match status" value="1"/>
</dbReference>
<dbReference type="OrthoDB" id="5244761at2759"/>
<dbReference type="AlphaFoldDB" id="A0A507B4D3"/>
<keyword evidence="5" id="KW-1185">Reference proteome</keyword>
<accession>A0A507B4D3</accession>
<evidence type="ECO:0000259" key="3">
    <source>
        <dbReference type="PROSITE" id="PS50048"/>
    </source>
</evidence>
<evidence type="ECO:0000256" key="1">
    <source>
        <dbReference type="ARBA" id="ARBA00023242"/>
    </source>
</evidence>
<keyword evidence="1" id="KW-0539">Nucleus</keyword>
<dbReference type="InterPro" id="IPR053181">
    <property type="entry name" value="EcdB-like_regulator"/>
</dbReference>
<name>A0A507B4D3_9PEZI</name>
<evidence type="ECO:0000313" key="5">
    <source>
        <dbReference type="Proteomes" id="UP000319257"/>
    </source>
</evidence>
<proteinExistence type="predicted"/>
<dbReference type="SUPFAM" id="SSF57701">
    <property type="entry name" value="Zn2/Cys6 DNA-binding domain"/>
    <property type="match status" value="1"/>
</dbReference>
<dbReference type="Proteomes" id="UP000319257">
    <property type="component" value="Unassembled WGS sequence"/>
</dbReference>
<organism evidence="4 5">
    <name type="scientific">Thyridium curvatum</name>
    <dbReference type="NCBI Taxonomy" id="1093900"/>
    <lineage>
        <taxon>Eukaryota</taxon>
        <taxon>Fungi</taxon>
        <taxon>Dikarya</taxon>
        <taxon>Ascomycota</taxon>
        <taxon>Pezizomycotina</taxon>
        <taxon>Sordariomycetes</taxon>
        <taxon>Sordariomycetidae</taxon>
        <taxon>Thyridiales</taxon>
        <taxon>Thyridiaceae</taxon>
        <taxon>Thyridium</taxon>
    </lineage>
</organism>
<gene>
    <name evidence="4" type="ORF">E0L32_005646</name>
</gene>
<dbReference type="EMBL" id="SKBQ01000030">
    <property type="protein sequence ID" value="TPX13946.1"/>
    <property type="molecule type" value="Genomic_DNA"/>
</dbReference>
<sequence>MEVPQKLSLVKLPHAAYAHRHTHRKVRLSHHARKFLRQKRQQLPRRALLAREPEASPVSSDSALPWSGTHESDLASRPGPEAATEPVTPPTSLVPPAPILKKYRAPKVAKVCCALHALSSVYITDSEGGYVQACDHCRATKLKCGIRRPCKNCTTKGLDCKPEYGLEAMLDFIEASIDGIAAKLDDRLDRLEIVISRINPSTESNISVRDVVLREIRNDTMREVGLSPLNDNFASLGVEDDPDISSEYMPPPDFPVALYVMLLWPPIDALAGSIVRENGIDDPRVFPLMVEMRRHVNNPGSSECSCAACRLGGLQAGLQTGLYLPAIPPPWLAYPATSSMILLPQLMCDMSEARVWELIDSFEVNILSLQPLVTPAVLRSAVQIMLQDPATPRVRETYTRNPYPVMDAIVYLCLALGEACAWNDGDNNPLRPASWHRNIPTLPSSADPLEMPTPTPSNTPVLMPGVKYYNAARAILRADTTVVSLSHIVAHLLAGLYHAQFARLRESLSYTAHASWMLLTMITPMMDHFQAMLDNNTIPQSEAENQTVMAYWCCLQLESDIIFELPLPTTGIMGLEKRMPLPNVDLAARDFGGNVMMHFLTQIHFRRHLREIRDWLYQPTATGEAQPANMTLEDVMRAVLRELPPQLCWDQPAADILDMRLRAQWSAALIHIYRPFVRHILDFNFNLAHGTRHPVDAAFDGCRIAGLPSIPEGATSADEIPASVLRYAFLAIQGLIQSTSSFQREDSKRCALTNIFGAAYAQWNNLLVLAAAFEDPVLGAFIDGVLLRDLFTQTIRIVSSIAEEGSSLEKGTLILTGLRERLWPGQTQQA</sequence>
<reference evidence="4 5" key="1">
    <citation type="submission" date="2019-06" db="EMBL/GenBank/DDBJ databases">
        <title>Draft genome sequence of the filamentous fungus Phialemoniopsis curvata isolated from diesel fuel.</title>
        <authorList>
            <person name="Varaljay V.A."/>
            <person name="Lyon W.J."/>
            <person name="Crouch A.L."/>
            <person name="Drake C.E."/>
            <person name="Hollomon J.M."/>
            <person name="Nadeau L.J."/>
            <person name="Nunn H.S."/>
            <person name="Stevenson B.S."/>
            <person name="Bojanowski C.L."/>
            <person name="Crookes-Goodson W.J."/>
        </authorList>
    </citation>
    <scope>NUCLEOTIDE SEQUENCE [LARGE SCALE GENOMIC DNA]</scope>
    <source>
        <strain evidence="4 5">D216</strain>
    </source>
</reference>
<feature type="region of interest" description="Disordered" evidence="2">
    <location>
        <begin position="39"/>
        <end position="93"/>
    </location>
</feature>
<comment type="caution">
    <text evidence="4">The sequence shown here is derived from an EMBL/GenBank/DDBJ whole genome shotgun (WGS) entry which is preliminary data.</text>
</comment>
<evidence type="ECO:0000313" key="4">
    <source>
        <dbReference type="EMBL" id="TPX13946.1"/>
    </source>
</evidence>
<dbReference type="Gene3D" id="4.10.240.10">
    <property type="entry name" value="Zn(2)-C6 fungal-type DNA-binding domain"/>
    <property type="match status" value="1"/>
</dbReference>
<evidence type="ECO:0000256" key="2">
    <source>
        <dbReference type="SAM" id="MobiDB-lite"/>
    </source>
</evidence>
<dbReference type="SMART" id="SM00066">
    <property type="entry name" value="GAL4"/>
    <property type="match status" value="1"/>
</dbReference>